<feature type="domain" description="Ionotropic receptor 75a N-terminal" evidence="10">
    <location>
        <begin position="23"/>
        <end position="209"/>
    </location>
</feature>
<evidence type="ECO:0000256" key="5">
    <source>
        <dbReference type="ARBA" id="ARBA00022989"/>
    </source>
</evidence>
<organism evidence="11 12">
    <name type="scientific">Rhodnius prolixus</name>
    <name type="common">Triatomid bug</name>
    <dbReference type="NCBI Taxonomy" id="13249"/>
    <lineage>
        <taxon>Eukaryota</taxon>
        <taxon>Metazoa</taxon>
        <taxon>Ecdysozoa</taxon>
        <taxon>Arthropoda</taxon>
        <taxon>Hexapoda</taxon>
        <taxon>Insecta</taxon>
        <taxon>Pterygota</taxon>
        <taxon>Neoptera</taxon>
        <taxon>Paraneoptera</taxon>
        <taxon>Hemiptera</taxon>
        <taxon>Heteroptera</taxon>
        <taxon>Panheteroptera</taxon>
        <taxon>Cimicomorpha</taxon>
        <taxon>Reduviidae</taxon>
        <taxon>Triatominae</taxon>
        <taxon>Rhodnius</taxon>
    </lineage>
</organism>
<dbReference type="VEuPathDB" id="VectorBase:RPRC002112"/>
<sequence>MMLYKSYLLSTLFFYSVAAEFPLNLISNYFNQLEINVVTILSCTSLEDKVTILKYLNSRGFQVSYSWYSIERIPLHRRGAVLDLDCPGRNKILWKINKEKAFGMHTEWLLLNRVQKESDQHLNGQIFMSEAVISVAESYALPGSCVKLLQLIDDVEKLYYFDMYRVTIREPMQFQLDWSGSKKLPLPEIVPRCEYRKRSNFGGITMKSASIIKFPDFFKGFESLDYREVDTWAKMHFPMMVLLTEQLNFIQNITITDLYGWETNGSFDGLMGLLQREEIDFGATGFFMRKDRMKVSDFSAETFYVRTAITFKQPTLSSVSNIFVLPFSKLVWIAGASLTLLVAVILASEYFLTKKISIYPYKEKHAATADLITMVMSTVCQQGTELNPISLPSRITVFLFSLFAFFLYTSYSANIVALLQSSAPVIKTINDLTKSHLKFKVQNDIYNEIYFKEAVDKAIIDLYKVKVKPQGKEAYCSPDIGVKYMRTGTYAYDGETNLIYKFISDTFEEDEKCSLSEMDLFYLPALAVPVVKRSGHREHLTRMMSWQREVGMFSRIKSVWLAPKPQCGSNGSGFVNVGLADFLPALLVFVYGAAVTTGLFILEILFHYRNKLRWRNSICGGKIVVTDLRSI</sequence>
<evidence type="ECO:0000256" key="2">
    <source>
        <dbReference type="ARBA" id="ARBA00008685"/>
    </source>
</evidence>
<dbReference type="EnsemblMetazoa" id="RPRC002112-RA">
    <property type="protein sequence ID" value="RPRC002112-PA"/>
    <property type="gene ID" value="RPRC002112"/>
</dbReference>
<dbReference type="Pfam" id="PF00060">
    <property type="entry name" value="Lig_chan"/>
    <property type="match status" value="1"/>
</dbReference>
<comment type="subcellular location">
    <subcellularLocation>
        <location evidence="1">Cell membrane</location>
        <topology evidence="1">Multi-pass membrane protein</topology>
    </subcellularLocation>
</comment>
<dbReference type="SUPFAM" id="SSF53850">
    <property type="entry name" value="Periplasmic binding protein-like II"/>
    <property type="match status" value="1"/>
</dbReference>
<evidence type="ECO:0000256" key="7">
    <source>
        <dbReference type="ARBA" id="ARBA00023170"/>
    </source>
</evidence>
<dbReference type="GO" id="GO:0005886">
    <property type="term" value="C:plasma membrane"/>
    <property type="evidence" value="ECO:0007669"/>
    <property type="project" value="UniProtKB-SubCell"/>
</dbReference>
<dbReference type="PANTHER" id="PTHR42643">
    <property type="entry name" value="IONOTROPIC RECEPTOR 20A-RELATED"/>
    <property type="match status" value="1"/>
</dbReference>
<evidence type="ECO:0000313" key="11">
    <source>
        <dbReference type="EnsemblMetazoa" id="RPRC002112-PA"/>
    </source>
</evidence>
<dbReference type="InterPro" id="IPR052192">
    <property type="entry name" value="Insect_Ionotropic_Sensory_Rcpt"/>
</dbReference>
<dbReference type="Pfam" id="PF24576">
    <property type="entry name" value="IR75A_N"/>
    <property type="match status" value="1"/>
</dbReference>
<dbReference type="InterPro" id="IPR001320">
    <property type="entry name" value="Iontro_rcpt_C"/>
</dbReference>
<dbReference type="InterPro" id="IPR057074">
    <property type="entry name" value="IR75A_N"/>
</dbReference>
<dbReference type="OMA" id="DTLNFVW"/>
<dbReference type="Gene3D" id="1.10.287.70">
    <property type="match status" value="1"/>
</dbReference>
<evidence type="ECO:0000256" key="8">
    <source>
        <dbReference type="ARBA" id="ARBA00023180"/>
    </source>
</evidence>
<evidence type="ECO:0000256" key="4">
    <source>
        <dbReference type="ARBA" id="ARBA00022692"/>
    </source>
</evidence>
<dbReference type="GO" id="GO:0050906">
    <property type="term" value="P:detection of stimulus involved in sensory perception"/>
    <property type="evidence" value="ECO:0007669"/>
    <property type="project" value="UniProtKB-ARBA"/>
</dbReference>
<evidence type="ECO:0000259" key="9">
    <source>
        <dbReference type="Pfam" id="PF00060"/>
    </source>
</evidence>
<dbReference type="PANTHER" id="PTHR42643:SF33">
    <property type="entry name" value="GLUTAMATE RECEPTOR 2-LIKE PROTEIN"/>
    <property type="match status" value="1"/>
</dbReference>
<reference evidence="11" key="1">
    <citation type="submission" date="2015-05" db="UniProtKB">
        <authorList>
            <consortium name="EnsemblMetazoa"/>
        </authorList>
    </citation>
    <scope>IDENTIFICATION</scope>
</reference>
<dbReference type="GO" id="GO:0015276">
    <property type="term" value="F:ligand-gated monoatomic ion channel activity"/>
    <property type="evidence" value="ECO:0007669"/>
    <property type="project" value="InterPro"/>
</dbReference>
<keyword evidence="6" id="KW-0472">Membrane</keyword>
<dbReference type="InParanoid" id="T1HDJ2"/>
<comment type="similarity">
    <text evidence="2">Belongs to the glutamate-gated ion channel (TC 1.A.10.1) family.</text>
</comment>
<keyword evidence="8" id="KW-0325">Glycoprotein</keyword>
<evidence type="ECO:0000256" key="3">
    <source>
        <dbReference type="ARBA" id="ARBA00022475"/>
    </source>
</evidence>
<keyword evidence="3" id="KW-1003">Cell membrane</keyword>
<keyword evidence="4" id="KW-0812">Transmembrane</keyword>
<accession>T1HDJ2</accession>
<proteinExistence type="inferred from homology"/>
<name>T1HDJ2_RHOPR</name>
<evidence type="ECO:0000259" key="10">
    <source>
        <dbReference type="Pfam" id="PF24576"/>
    </source>
</evidence>
<dbReference type="eggNOG" id="KOG1052">
    <property type="taxonomic scope" value="Eukaryota"/>
</dbReference>
<dbReference type="STRING" id="13249.T1HDJ2"/>
<protein>
    <submittedName>
        <fullName evidence="11">Uncharacterized protein</fullName>
    </submittedName>
</protein>
<evidence type="ECO:0000256" key="6">
    <source>
        <dbReference type="ARBA" id="ARBA00023136"/>
    </source>
</evidence>
<evidence type="ECO:0000313" key="12">
    <source>
        <dbReference type="Proteomes" id="UP000015103"/>
    </source>
</evidence>
<feature type="domain" description="Ionotropic glutamate receptor C-terminal" evidence="9">
    <location>
        <begin position="331"/>
        <end position="514"/>
    </location>
</feature>
<dbReference type="EMBL" id="ACPB03009189">
    <property type="status" value="NOT_ANNOTATED_CDS"/>
    <property type="molecule type" value="Genomic_DNA"/>
</dbReference>
<dbReference type="Proteomes" id="UP000015103">
    <property type="component" value="Unassembled WGS sequence"/>
</dbReference>
<evidence type="ECO:0000256" key="1">
    <source>
        <dbReference type="ARBA" id="ARBA00004651"/>
    </source>
</evidence>
<dbReference type="FunCoup" id="T1HDJ2">
    <property type="interactions" value="4"/>
</dbReference>
<keyword evidence="5" id="KW-1133">Transmembrane helix</keyword>
<dbReference type="AlphaFoldDB" id="T1HDJ2"/>
<dbReference type="Gene3D" id="3.40.190.10">
    <property type="entry name" value="Periplasmic binding protein-like II"/>
    <property type="match status" value="1"/>
</dbReference>
<keyword evidence="7" id="KW-0675">Receptor</keyword>
<keyword evidence="12" id="KW-1185">Reference proteome</keyword>